<proteinExistence type="predicted"/>
<evidence type="ECO:0000256" key="3">
    <source>
        <dbReference type="ARBA" id="ARBA00022737"/>
    </source>
</evidence>
<dbReference type="PANTHER" id="PTHR24394:SF48">
    <property type="entry name" value="ZINC FINGER PROTEIN 771"/>
    <property type="match status" value="1"/>
</dbReference>
<evidence type="ECO:0000259" key="11">
    <source>
        <dbReference type="PROSITE" id="PS50157"/>
    </source>
</evidence>
<evidence type="ECO:0000256" key="6">
    <source>
        <dbReference type="ARBA" id="ARBA00023015"/>
    </source>
</evidence>
<dbReference type="Gene3D" id="3.30.160.60">
    <property type="entry name" value="Classic Zinc Finger"/>
    <property type="match status" value="2"/>
</dbReference>
<evidence type="ECO:0000256" key="1">
    <source>
        <dbReference type="ARBA" id="ARBA00004123"/>
    </source>
</evidence>
<feature type="region of interest" description="Disordered" evidence="10">
    <location>
        <begin position="67"/>
        <end position="138"/>
    </location>
</feature>
<dbReference type="EMBL" id="JARIHO010000013">
    <property type="protein sequence ID" value="KAJ7351434.1"/>
    <property type="molecule type" value="Genomic_DNA"/>
</dbReference>
<keyword evidence="13" id="KW-1185">Reference proteome</keyword>
<gene>
    <name evidence="12" type="ORF">DFH08DRAFT_1078446</name>
</gene>
<reference evidence="12" key="1">
    <citation type="submission" date="2023-03" db="EMBL/GenBank/DDBJ databases">
        <title>Massive genome expansion in bonnet fungi (Mycena s.s.) driven by repeated elements and novel gene families across ecological guilds.</title>
        <authorList>
            <consortium name="Lawrence Berkeley National Laboratory"/>
            <person name="Harder C.B."/>
            <person name="Miyauchi S."/>
            <person name="Viragh M."/>
            <person name="Kuo A."/>
            <person name="Thoen E."/>
            <person name="Andreopoulos B."/>
            <person name="Lu D."/>
            <person name="Skrede I."/>
            <person name="Drula E."/>
            <person name="Henrissat B."/>
            <person name="Morin E."/>
            <person name="Kohler A."/>
            <person name="Barry K."/>
            <person name="LaButti K."/>
            <person name="Morin E."/>
            <person name="Salamov A."/>
            <person name="Lipzen A."/>
            <person name="Mereny Z."/>
            <person name="Hegedus B."/>
            <person name="Baldrian P."/>
            <person name="Stursova M."/>
            <person name="Weitz H."/>
            <person name="Taylor A."/>
            <person name="Grigoriev I.V."/>
            <person name="Nagy L.G."/>
            <person name="Martin F."/>
            <person name="Kauserud H."/>
        </authorList>
    </citation>
    <scope>NUCLEOTIDE SEQUENCE</scope>
    <source>
        <strain evidence="12">CBHHK002</strain>
    </source>
</reference>
<feature type="compositionally biased region" description="Low complexity" evidence="10">
    <location>
        <begin position="84"/>
        <end position="115"/>
    </location>
</feature>
<keyword evidence="8" id="KW-0539">Nucleus</keyword>
<feature type="domain" description="C2H2-type" evidence="11">
    <location>
        <begin position="141"/>
        <end position="168"/>
    </location>
</feature>
<dbReference type="GO" id="GO:0008270">
    <property type="term" value="F:zinc ion binding"/>
    <property type="evidence" value="ECO:0007669"/>
    <property type="project" value="UniProtKB-KW"/>
</dbReference>
<protein>
    <recommendedName>
        <fullName evidence="11">C2H2-type domain-containing protein</fullName>
    </recommendedName>
</protein>
<evidence type="ECO:0000313" key="13">
    <source>
        <dbReference type="Proteomes" id="UP001218218"/>
    </source>
</evidence>
<dbReference type="SUPFAM" id="SSF57667">
    <property type="entry name" value="beta-beta-alpha zinc fingers"/>
    <property type="match status" value="1"/>
</dbReference>
<organism evidence="12 13">
    <name type="scientific">Mycena albidolilacea</name>
    <dbReference type="NCBI Taxonomy" id="1033008"/>
    <lineage>
        <taxon>Eukaryota</taxon>
        <taxon>Fungi</taxon>
        <taxon>Dikarya</taxon>
        <taxon>Basidiomycota</taxon>
        <taxon>Agaricomycotina</taxon>
        <taxon>Agaricomycetes</taxon>
        <taxon>Agaricomycetidae</taxon>
        <taxon>Agaricales</taxon>
        <taxon>Marasmiineae</taxon>
        <taxon>Mycenaceae</taxon>
        <taxon>Mycena</taxon>
    </lineage>
</organism>
<keyword evidence="5" id="KW-0862">Zinc</keyword>
<keyword evidence="7" id="KW-0804">Transcription</keyword>
<dbReference type="Pfam" id="PF00096">
    <property type="entry name" value="zf-C2H2"/>
    <property type="match status" value="2"/>
</dbReference>
<comment type="subcellular location">
    <subcellularLocation>
        <location evidence="1">Nucleus</location>
    </subcellularLocation>
</comment>
<keyword evidence="2" id="KW-0479">Metal-binding</keyword>
<dbReference type="InterPro" id="IPR013087">
    <property type="entry name" value="Znf_C2H2_type"/>
</dbReference>
<dbReference type="InterPro" id="IPR036236">
    <property type="entry name" value="Znf_C2H2_sf"/>
</dbReference>
<feature type="region of interest" description="Disordered" evidence="10">
    <location>
        <begin position="196"/>
        <end position="259"/>
    </location>
</feature>
<feature type="compositionally biased region" description="Acidic residues" evidence="10">
    <location>
        <begin position="116"/>
        <end position="135"/>
    </location>
</feature>
<dbReference type="PROSITE" id="PS50157">
    <property type="entry name" value="ZINC_FINGER_C2H2_2"/>
    <property type="match status" value="2"/>
</dbReference>
<evidence type="ECO:0000256" key="2">
    <source>
        <dbReference type="ARBA" id="ARBA00022723"/>
    </source>
</evidence>
<dbReference type="PANTHER" id="PTHR24394">
    <property type="entry name" value="ZINC FINGER PROTEIN"/>
    <property type="match status" value="1"/>
</dbReference>
<feature type="domain" description="C2H2-type" evidence="11">
    <location>
        <begin position="169"/>
        <end position="198"/>
    </location>
</feature>
<evidence type="ECO:0000256" key="4">
    <source>
        <dbReference type="ARBA" id="ARBA00022771"/>
    </source>
</evidence>
<evidence type="ECO:0000256" key="9">
    <source>
        <dbReference type="PROSITE-ProRule" id="PRU00042"/>
    </source>
</evidence>
<evidence type="ECO:0000256" key="7">
    <source>
        <dbReference type="ARBA" id="ARBA00023163"/>
    </source>
</evidence>
<dbReference type="GO" id="GO:0003677">
    <property type="term" value="F:DNA binding"/>
    <property type="evidence" value="ECO:0007669"/>
    <property type="project" value="UniProtKB-KW"/>
</dbReference>
<evidence type="ECO:0000256" key="8">
    <source>
        <dbReference type="ARBA" id="ARBA00023242"/>
    </source>
</evidence>
<feature type="compositionally biased region" description="Low complexity" evidence="10">
    <location>
        <begin position="247"/>
        <end position="259"/>
    </location>
</feature>
<dbReference type="Proteomes" id="UP001218218">
    <property type="component" value="Unassembled WGS sequence"/>
</dbReference>
<sequence>MTFHSQPAPIVLPSIRDMFPEHLPMQRAVIVAAHPPRAVLRSHWTRPTQRPHSFSFDVLKSHPRGSSLYHIASSRPSRADRSPVARAQPDSIPNSGSSSRSNLSNGKRPHSSSGSSDEDAEIDDAEDGDDGDEGSLEGKKHVCPTCAKCFNRPSSLRIHVNTHTGATPFRCPYPSCGRAFNVNSNMRRHYRNHANSALTTPKSPPASDNSTPTSPSSLSFNSKSPRVVTSVASLSVPLSPSSPPSPSWSVPSSSAPSPITPASALASGLSAFAFPPSPAPFERSPHLWGLVPMSKWNSNDSNPYLHRSSPSHDREDAARALLDVRNERHR</sequence>
<evidence type="ECO:0000256" key="10">
    <source>
        <dbReference type="SAM" id="MobiDB-lite"/>
    </source>
</evidence>
<feature type="compositionally biased region" description="Low complexity" evidence="10">
    <location>
        <begin position="205"/>
        <end position="239"/>
    </location>
</feature>
<dbReference type="PROSITE" id="PS00028">
    <property type="entry name" value="ZINC_FINGER_C2H2_1"/>
    <property type="match status" value="2"/>
</dbReference>
<dbReference type="GO" id="GO:0000981">
    <property type="term" value="F:DNA-binding transcription factor activity, RNA polymerase II-specific"/>
    <property type="evidence" value="ECO:0007669"/>
    <property type="project" value="TreeGrafter"/>
</dbReference>
<comment type="caution">
    <text evidence="12">The sequence shown here is derived from an EMBL/GenBank/DDBJ whole genome shotgun (WGS) entry which is preliminary data.</text>
</comment>
<keyword evidence="3" id="KW-0677">Repeat</keyword>
<keyword evidence="4 9" id="KW-0863">Zinc-finger</keyword>
<evidence type="ECO:0000313" key="12">
    <source>
        <dbReference type="EMBL" id="KAJ7351434.1"/>
    </source>
</evidence>
<dbReference type="GO" id="GO:0005634">
    <property type="term" value="C:nucleus"/>
    <property type="evidence" value="ECO:0007669"/>
    <property type="project" value="UniProtKB-SubCell"/>
</dbReference>
<dbReference type="SMART" id="SM00355">
    <property type="entry name" value="ZnF_C2H2"/>
    <property type="match status" value="2"/>
</dbReference>
<accession>A0AAD7A7W9</accession>
<name>A0AAD7A7W9_9AGAR</name>
<keyword evidence="6" id="KW-0805">Transcription regulation</keyword>
<dbReference type="AlphaFoldDB" id="A0AAD7A7W9"/>
<evidence type="ECO:0000256" key="5">
    <source>
        <dbReference type="ARBA" id="ARBA00022833"/>
    </source>
</evidence>